<comment type="subcellular location">
    <subcellularLocation>
        <location evidence="1">Mitochondrion</location>
    </subcellularLocation>
</comment>
<feature type="compositionally biased region" description="Basic and acidic residues" evidence="3">
    <location>
        <begin position="101"/>
        <end position="130"/>
    </location>
</feature>
<organism evidence="5 6">
    <name type="scientific">Colletotrichum asianum</name>
    <dbReference type="NCBI Taxonomy" id="702518"/>
    <lineage>
        <taxon>Eukaryota</taxon>
        <taxon>Fungi</taxon>
        <taxon>Dikarya</taxon>
        <taxon>Ascomycota</taxon>
        <taxon>Pezizomycotina</taxon>
        <taxon>Sordariomycetes</taxon>
        <taxon>Hypocreomycetidae</taxon>
        <taxon>Glomerellales</taxon>
        <taxon>Glomerellaceae</taxon>
        <taxon>Colletotrichum</taxon>
        <taxon>Colletotrichum gloeosporioides species complex</taxon>
    </lineage>
</organism>
<keyword evidence="2" id="KW-0496">Mitochondrion</keyword>
<dbReference type="AlphaFoldDB" id="A0A8H3W8Q0"/>
<dbReference type="EMBL" id="WOWK01000074">
    <property type="protein sequence ID" value="KAF0321216.1"/>
    <property type="molecule type" value="Genomic_DNA"/>
</dbReference>
<evidence type="ECO:0000256" key="3">
    <source>
        <dbReference type="SAM" id="MobiDB-lite"/>
    </source>
</evidence>
<gene>
    <name evidence="5" type="ORF">GQ607_011621</name>
</gene>
<dbReference type="Proteomes" id="UP000434172">
    <property type="component" value="Unassembled WGS sequence"/>
</dbReference>
<protein>
    <recommendedName>
        <fullName evidence="4">Reverse transcriptase domain-containing protein</fullName>
    </recommendedName>
</protein>
<feature type="domain" description="Reverse transcriptase" evidence="4">
    <location>
        <begin position="303"/>
        <end position="592"/>
    </location>
</feature>
<dbReference type="InterPro" id="IPR043502">
    <property type="entry name" value="DNA/RNA_pol_sf"/>
</dbReference>
<keyword evidence="6" id="KW-1185">Reference proteome</keyword>
<dbReference type="PANTHER" id="PTHR33481">
    <property type="entry name" value="REVERSE TRANSCRIPTASE"/>
    <property type="match status" value="1"/>
</dbReference>
<dbReference type="OrthoDB" id="4841169at2759"/>
<feature type="compositionally biased region" description="Polar residues" evidence="3">
    <location>
        <begin position="141"/>
        <end position="154"/>
    </location>
</feature>
<evidence type="ECO:0000259" key="4">
    <source>
        <dbReference type="PROSITE" id="PS50878"/>
    </source>
</evidence>
<comment type="caution">
    <text evidence="5">The sequence shown here is derived from an EMBL/GenBank/DDBJ whole genome shotgun (WGS) entry which is preliminary data.</text>
</comment>
<dbReference type="CDD" id="cd01650">
    <property type="entry name" value="RT_nLTR_like"/>
    <property type="match status" value="1"/>
</dbReference>
<feature type="region of interest" description="Disordered" evidence="3">
    <location>
        <begin position="84"/>
        <end position="162"/>
    </location>
</feature>
<proteinExistence type="predicted"/>
<evidence type="ECO:0000313" key="6">
    <source>
        <dbReference type="Proteomes" id="UP000434172"/>
    </source>
</evidence>
<evidence type="ECO:0000256" key="1">
    <source>
        <dbReference type="ARBA" id="ARBA00004173"/>
    </source>
</evidence>
<dbReference type="Pfam" id="PF00078">
    <property type="entry name" value="RVT_1"/>
    <property type="match status" value="1"/>
</dbReference>
<dbReference type="PANTHER" id="PTHR33481:SF1">
    <property type="entry name" value="ENDONUCLEASE_EXONUCLEASE_PHOSPHATASE DOMAIN-CONTAINING PROTEIN-RELATED"/>
    <property type="match status" value="1"/>
</dbReference>
<dbReference type="PROSITE" id="PS50878">
    <property type="entry name" value="RT_POL"/>
    <property type="match status" value="1"/>
</dbReference>
<accession>A0A8H3W8Q0</accession>
<feature type="region of interest" description="Disordered" evidence="3">
    <location>
        <begin position="1"/>
        <end position="33"/>
    </location>
</feature>
<dbReference type="GO" id="GO:0005739">
    <property type="term" value="C:mitochondrion"/>
    <property type="evidence" value="ECO:0007669"/>
    <property type="project" value="UniProtKB-SubCell"/>
</dbReference>
<dbReference type="SUPFAM" id="SSF56672">
    <property type="entry name" value="DNA/RNA polymerases"/>
    <property type="match status" value="1"/>
</dbReference>
<evidence type="ECO:0000256" key="2">
    <source>
        <dbReference type="ARBA" id="ARBA00023128"/>
    </source>
</evidence>
<reference evidence="5 6" key="1">
    <citation type="submission" date="2019-12" db="EMBL/GenBank/DDBJ databases">
        <title>A genome sequence resource for the geographically widespread anthracnose pathogen Colletotrichum asianum.</title>
        <authorList>
            <person name="Meng Y."/>
        </authorList>
    </citation>
    <scope>NUCLEOTIDE SEQUENCE [LARGE SCALE GENOMIC DNA]</scope>
    <source>
        <strain evidence="5 6">ICMP 18580</strain>
    </source>
</reference>
<evidence type="ECO:0000313" key="5">
    <source>
        <dbReference type="EMBL" id="KAF0321216.1"/>
    </source>
</evidence>
<sequence length="972" mass="109659">MRTDPSDGLRERDGPSRTSPGGPPLGGQPQRPSDCRYRWQEVTRAAWPAEVGPKLKGIESLPLNTETDLDRFFAEADKILQNGRDKLVPKSRPPDISTRVRPSDPADRAPGKTKRFQDQENRNDNREASSRKNKAPGAAATPQSAPNNPESSPTETRHQRTKNWRMYLADRKKCIHKLACLASRLAEASPKTDIPDFEEDGKYYQTVDEKAELLVRKLWPDSSEATGQPPGLELPDLPGEINSKDTALMNLKPRELADTVRRMPAHKAEGKSGISIDALKMLLPSKDDDEDLLTNVFERPLQACLKLCYHPNRFKEAITVMIAKSHKDPKLPTSYRPIALLCPIAKILEKLFAVRLTRWLLNSGVLPFEQYGCQGRNTNQALESLINAAYNSWTDGDKDRHVSIYALDIKGAFDRVRRAHLLRILREYGVPDWMIMFVWSFLSDRSTTVRMQGAVSKKFWVNIGIPQGSPLSPILFLFFSIPLLNKLIRDKGLVSNENAVLYQLKRFLIAAFVDDITFLIVSDSVEKNNKAAEKLYNALVDFAKKDGTTFSADKTKVIHLCKARQKFNDSMPNIKDAPPKAEKAIKILGLWLDYRLTWETHVQKIVNKARLKMFNLRRISGSTFGPGLKKLLDRYTSAILPIISYACPVWFAGYDERKYTESGKPPGGRCRLSISAKLVNRLESEHNYFLKQLSGAYAMTTGFILLKELAVPTIAVFLTRLVRTYWAQVLETRYGGKLLKPSGDYPDQHPYVLAATDAYSKVLQPAKERLDLEKPVDEGARYRKLRRLIKSIADDLVTDQMQTDWVVFVDVRSCENRYFNKFPPALRGTWGKRNFEIYEDLLKAQSTILLHCRTGVNGLNACLNFMSFKLAPSSACPCGARPHDARHLFMECPLLAAPRKHLKAAMHVFCFHVLVTDYPELAANFAIRYFSLEQFAWTAKRLANPDFGNLPTGGSYAGAGGTTSLSIRPKAR</sequence>
<feature type="compositionally biased region" description="Basic and acidic residues" evidence="3">
    <location>
        <begin position="1"/>
        <end position="15"/>
    </location>
</feature>
<dbReference type="InterPro" id="IPR000477">
    <property type="entry name" value="RT_dom"/>
</dbReference>
<name>A0A8H3W8Q0_9PEZI</name>